<feature type="compositionally biased region" description="Low complexity" evidence="1">
    <location>
        <begin position="83"/>
        <end position="98"/>
    </location>
</feature>
<reference evidence="3" key="1">
    <citation type="submission" date="2021-11" db="EMBL/GenBank/DDBJ databases">
        <title>Purpureocillium_takamizusanense_genome.</title>
        <authorList>
            <person name="Nguyen N.-H."/>
        </authorList>
    </citation>
    <scope>NUCLEOTIDE SEQUENCE</scope>
    <source>
        <strain evidence="3">PT3</strain>
    </source>
</reference>
<evidence type="ECO:0000256" key="2">
    <source>
        <dbReference type="SAM" id="SignalP"/>
    </source>
</evidence>
<gene>
    <name evidence="3" type="ORF">JDV02_007145</name>
</gene>
<feature type="chain" id="PRO_5040307847" description="Secreted protein" evidence="2">
    <location>
        <begin position="16"/>
        <end position="218"/>
    </location>
</feature>
<organism evidence="3 4">
    <name type="scientific">Purpureocillium takamizusanense</name>
    <dbReference type="NCBI Taxonomy" id="2060973"/>
    <lineage>
        <taxon>Eukaryota</taxon>
        <taxon>Fungi</taxon>
        <taxon>Dikarya</taxon>
        <taxon>Ascomycota</taxon>
        <taxon>Pezizomycotina</taxon>
        <taxon>Sordariomycetes</taxon>
        <taxon>Hypocreomycetidae</taxon>
        <taxon>Hypocreales</taxon>
        <taxon>Ophiocordycipitaceae</taxon>
        <taxon>Purpureocillium</taxon>
    </lineage>
</organism>
<dbReference type="KEGG" id="ptkz:JDV02_007145"/>
<dbReference type="AlphaFoldDB" id="A0A9Q8QHQ0"/>
<keyword evidence="2" id="KW-0732">Signal</keyword>
<feature type="signal peptide" evidence="2">
    <location>
        <begin position="1"/>
        <end position="15"/>
    </location>
</feature>
<keyword evidence="4" id="KW-1185">Reference proteome</keyword>
<protein>
    <recommendedName>
        <fullName evidence="5">Secreted protein</fullName>
    </recommendedName>
</protein>
<evidence type="ECO:0000313" key="3">
    <source>
        <dbReference type="EMBL" id="UNI21129.1"/>
    </source>
</evidence>
<sequence length="218" mass="24100">MNLAWWLPCFPGITSWHLPCHAALSHSLFPWRVHHSRVHKVHKVQEQRIVRSRSRSCQQPTAPVSEIQGLANSAKSSSTLRASLQTQPSTSPLSSSPSGSHPFFVSGNLRRPHVPAAKVFFCFRPRGHQPFAPPPRPTVWSGAAHVRRQGQVSAFDDDRTSITTIRTQQVVCPKRRQASAVPSGAICHHGPFGRCDNVERLLDECSPTSVGSQENLDT</sequence>
<feature type="region of interest" description="Disordered" evidence="1">
    <location>
        <begin position="76"/>
        <end position="99"/>
    </location>
</feature>
<accession>A0A9Q8QHQ0</accession>
<dbReference type="Proteomes" id="UP000829364">
    <property type="component" value="Chromosome 6"/>
</dbReference>
<feature type="region of interest" description="Disordered" evidence="1">
    <location>
        <begin position="49"/>
        <end position="68"/>
    </location>
</feature>
<dbReference type="EMBL" id="CP086359">
    <property type="protein sequence ID" value="UNI21129.1"/>
    <property type="molecule type" value="Genomic_DNA"/>
</dbReference>
<evidence type="ECO:0000313" key="4">
    <source>
        <dbReference type="Proteomes" id="UP000829364"/>
    </source>
</evidence>
<dbReference type="GeneID" id="72069094"/>
<proteinExistence type="predicted"/>
<name>A0A9Q8QHQ0_9HYPO</name>
<evidence type="ECO:0008006" key="5">
    <source>
        <dbReference type="Google" id="ProtNLM"/>
    </source>
</evidence>
<evidence type="ECO:0000256" key="1">
    <source>
        <dbReference type="SAM" id="MobiDB-lite"/>
    </source>
</evidence>
<dbReference type="RefSeq" id="XP_047844610.1">
    <property type="nucleotide sequence ID" value="XM_047988612.1"/>
</dbReference>